<dbReference type="SUPFAM" id="SSF46689">
    <property type="entry name" value="Homeodomain-like"/>
    <property type="match status" value="1"/>
</dbReference>
<keyword evidence="5" id="KW-0804">Transcription</keyword>
<dbReference type="OrthoDB" id="2143914at2759"/>
<dbReference type="SMART" id="SM00717">
    <property type="entry name" value="SANT"/>
    <property type="match status" value="2"/>
</dbReference>
<gene>
    <name evidence="8" type="ORF">DCAR_0208144</name>
</gene>
<keyword evidence="9" id="KW-1185">Reference proteome</keyword>
<dbReference type="PANTHER" id="PTHR10641">
    <property type="entry name" value="MYB FAMILY TRANSCRIPTION FACTOR"/>
    <property type="match status" value="1"/>
</dbReference>
<dbReference type="Pfam" id="PF00249">
    <property type="entry name" value="Myb_DNA-binding"/>
    <property type="match status" value="2"/>
</dbReference>
<name>A0A166ECI1_DAUCS</name>
<evidence type="ECO:0000256" key="7">
    <source>
        <dbReference type="SAM" id="MobiDB-lite"/>
    </source>
</evidence>
<feature type="compositionally biased region" description="Polar residues" evidence="7">
    <location>
        <begin position="133"/>
        <end position="144"/>
    </location>
</feature>
<dbReference type="Proteomes" id="UP000077755">
    <property type="component" value="Chromosome 2"/>
</dbReference>
<evidence type="ECO:0000256" key="6">
    <source>
        <dbReference type="ARBA" id="ARBA00023242"/>
    </source>
</evidence>
<evidence type="ECO:0000256" key="2">
    <source>
        <dbReference type="ARBA" id="ARBA00022737"/>
    </source>
</evidence>
<evidence type="ECO:0000313" key="8">
    <source>
        <dbReference type="EMBL" id="WOG88909.1"/>
    </source>
</evidence>
<dbReference type="CDD" id="cd00167">
    <property type="entry name" value="SANT"/>
    <property type="match status" value="2"/>
</dbReference>
<keyword evidence="4" id="KW-0238">DNA-binding</keyword>
<organism evidence="8 9">
    <name type="scientific">Daucus carota subsp. sativus</name>
    <name type="common">Carrot</name>
    <dbReference type="NCBI Taxonomy" id="79200"/>
    <lineage>
        <taxon>Eukaryota</taxon>
        <taxon>Viridiplantae</taxon>
        <taxon>Streptophyta</taxon>
        <taxon>Embryophyta</taxon>
        <taxon>Tracheophyta</taxon>
        <taxon>Spermatophyta</taxon>
        <taxon>Magnoliopsida</taxon>
        <taxon>eudicotyledons</taxon>
        <taxon>Gunneridae</taxon>
        <taxon>Pentapetalae</taxon>
        <taxon>asterids</taxon>
        <taxon>campanulids</taxon>
        <taxon>Apiales</taxon>
        <taxon>Apiaceae</taxon>
        <taxon>Apioideae</taxon>
        <taxon>Scandiceae</taxon>
        <taxon>Daucinae</taxon>
        <taxon>Daucus</taxon>
        <taxon>Daucus sect. Daucus</taxon>
    </lineage>
</organism>
<dbReference type="Gene3D" id="1.10.10.60">
    <property type="entry name" value="Homeodomain-like"/>
    <property type="match status" value="2"/>
</dbReference>
<comment type="subcellular location">
    <subcellularLocation>
        <location evidence="1">Nucleus</location>
    </subcellularLocation>
</comment>
<keyword evidence="6" id="KW-0539">Nucleus</keyword>
<reference evidence="8" key="1">
    <citation type="journal article" date="2016" name="Nat. Genet.">
        <title>A high-quality carrot genome assembly provides new insights into carotenoid accumulation and asterid genome evolution.</title>
        <authorList>
            <person name="Iorizzo M."/>
            <person name="Ellison S."/>
            <person name="Senalik D."/>
            <person name="Zeng P."/>
            <person name="Satapoomin P."/>
            <person name="Huang J."/>
            <person name="Bowman M."/>
            <person name="Iovene M."/>
            <person name="Sanseverino W."/>
            <person name="Cavagnaro P."/>
            <person name="Yildiz M."/>
            <person name="Macko-Podgorni A."/>
            <person name="Moranska E."/>
            <person name="Grzebelus E."/>
            <person name="Grzebelus D."/>
            <person name="Ashrafi H."/>
            <person name="Zheng Z."/>
            <person name="Cheng S."/>
            <person name="Spooner D."/>
            <person name="Van Deynze A."/>
            <person name="Simon P."/>
        </authorList>
    </citation>
    <scope>NUCLEOTIDE SEQUENCE</scope>
    <source>
        <tissue evidence="8">Leaf</tissue>
    </source>
</reference>
<sequence length="265" mass="30736">MGRRACCEKIGLKKGPWTADEDQKLRDFIHANDTKYCWRAVPKLAGLLRCGKSCRLRWANYLRPDLKTDTLSKKEEKLVIHLRSQFGNKWSQIASHLPGRTDNYIKNYWHNHIKKRLNQIDSKAHKPRFPDQPATTSTHYNTCQKRAEKRREDMDAVCEDDMAKENLTIDSGFSVDEIPLIEDHEIINPHSLHLPSNDCSTSSIPYPCTALTATKVENVKSSAYWQGNDECNNYDGNMGVYYSCEDDFTDWDWLLNDFDIDEEID</sequence>
<dbReference type="AlphaFoldDB" id="A0A166ECI1"/>
<dbReference type="GO" id="GO:0003677">
    <property type="term" value="F:DNA binding"/>
    <property type="evidence" value="ECO:0007669"/>
    <property type="project" value="UniProtKB-KW"/>
</dbReference>
<dbReference type="KEGG" id="dcr:108208462"/>
<reference evidence="8" key="2">
    <citation type="submission" date="2022-03" db="EMBL/GenBank/DDBJ databases">
        <title>Draft title - Genomic analysis of global carrot germplasm unveils the trajectory of domestication and the origin of high carotenoid orange carrot.</title>
        <authorList>
            <person name="Iorizzo M."/>
            <person name="Ellison S."/>
            <person name="Senalik D."/>
            <person name="Macko-Podgorni A."/>
            <person name="Grzebelus D."/>
            <person name="Bostan H."/>
            <person name="Rolling W."/>
            <person name="Curaba J."/>
            <person name="Simon P."/>
        </authorList>
    </citation>
    <scope>NUCLEOTIDE SEQUENCE</scope>
    <source>
        <tissue evidence="8">Leaf</tissue>
    </source>
</reference>
<dbReference type="Gramene" id="KZN06381">
    <property type="protein sequence ID" value="KZN06381"/>
    <property type="gene ID" value="DCAR_007218"/>
</dbReference>
<dbReference type="PANTHER" id="PTHR10641:SF1416">
    <property type="entry name" value="PROTEIN ODORANT1"/>
    <property type="match status" value="1"/>
</dbReference>
<protein>
    <submittedName>
        <fullName evidence="8">Uncharacterized protein</fullName>
    </submittedName>
</protein>
<keyword evidence="3" id="KW-0805">Transcription regulation</keyword>
<evidence type="ECO:0000256" key="5">
    <source>
        <dbReference type="ARBA" id="ARBA00023163"/>
    </source>
</evidence>
<dbReference type="InterPro" id="IPR017930">
    <property type="entry name" value="Myb_dom"/>
</dbReference>
<dbReference type="PROSITE" id="PS51294">
    <property type="entry name" value="HTH_MYB"/>
    <property type="match status" value="2"/>
</dbReference>
<dbReference type="InterPro" id="IPR015495">
    <property type="entry name" value="Myb_TF_plants"/>
</dbReference>
<feature type="region of interest" description="Disordered" evidence="7">
    <location>
        <begin position="124"/>
        <end position="146"/>
    </location>
</feature>
<dbReference type="FunFam" id="1.10.10.60:FF:000015">
    <property type="entry name" value="Transcription factor RAX3"/>
    <property type="match status" value="1"/>
</dbReference>
<evidence type="ECO:0000256" key="3">
    <source>
        <dbReference type="ARBA" id="ARBA00023015"/>
    </source>
</evidence>
<dbReference type="OMA" id="GRRACCE"/>
<accession>A0A166ECI1</accession>
<evidence type="ECO:0000313" key="9">
    <source>
        <dbReference type="Proteomes" id="UP000077755"/>
    </source>
</evidence>
<dbReference type="InterPro" id="IPR001005">
    <property type="entry name" value="SANT/Myb"/>
</dbReference>
<proteinExistence type="predicted"/>
<dbReference type="EMBL" id="CP093344">
    <property type="protein sequence ID" value="WOG88909.1"/>
    <property type="molecule type" value="Genomic_DNA"/>
</dbReference>
<evidence type="ECO:0000256" key="4">
    <source>
        <dbReference type="ARBA" id="ARBA00023125"/>
    </source>
</evidence>
<evidence type="ECO:0000256" key="1">
    <source>
        <dbReference type="ARBA" id="ARBA00004123"/>
    </source>
</evidence>
<keyword evidence="2" id="KW-0677">Repeat</keyword>
<dbReference type="GO" id="GO:0005634">
    <property type="term" value="C:nucleus"/>
    <property type="evidence" value="ECO:0007669"/>
    <property type="project" value="UniProtKB-SubCell"/>
</dbReference>
<dbReference type="PROSITE" id="PS50090">
    <property type="entry name" value="MYB_LIKE"/>
    <property type="match status" value="2"/>
</dbReference>
<dbReference type="InterPro" id="IPR009057">
    <property type="entry name" value="Homeodomain-like_sf"/>
</dbReference>